<dbReference type="InterPro" id="IPR010945">
    <property type="entry name" value="Malate_DH_type2"/>
</dbReference>
<protein>
    <recommendedName>
        <fullName evidence="3">Lactate/malate dehydrogenase N-terminal domain-containing protein</fullName>
    </recommendedName>
</protein>
<dbReference type="SUPFAM" id="SSF51735">
    <property type="entry name" value="NAD(P)-binding Rossmann-fold domains"/>
    <property type="match status" value="1"/>
</dbReference>
<accession>A0ABD2ZZH6</accession>
<sequence length="134" mass="15482">MSGAIAISTYDDYLSLPPECTSHAHIRRDLPRRYQIIIPFLFALYKKVKVSVRKSGKKDKVVLLFEMGKYYSHSEVVMELEDSLYPLLREVSIRIDPYEVFQDVEWALPIGAKPQGPRMECINLMDINGQIFAE</sequence>
<keyword evidence="2" id="KW-0560">Oxidoreductase</keyword>
<dbReference type="Proteomes" id="UP001630127">
    <property type="component" value="Unassembled WGS sequence"/>
</dbReference>
<comment type="caution">
    <text evidence="4">The sequence shown here is derived from an EMBL/GenBank/DDBJ whole genome shotgun (WGS) entry which is preliminary data.</text>
</comment>
<comment type="similarity">
    <text evidence="1">Belongs to the LDH/MDH superfamily. MDH type 2 family.</text>
</comment>
<dbReference type="InterPro" id="IPR036291">
    <property type="entry name" value="NAD(P)-bd_dom_sf"/>
</dbReference>
<dbReference type="Pfam" id="PF00056">
    <property type="entry name" value="Ldh_1_N"/>
    <property type="match status" value="1"/>
</dbReference>
<gene>
    <name evidence="4" type="ORF">ACH5RR_013251</name>
</gene>
<dbReference type="GO" id="GO:0016491">
    <property type="term" value="F:oxidoreductase activity"/>
    <property type="evidence" value="ECO:0007669"/>
    <property type="project" value="UniProtKB-KW"/>
</dbReference>
<keyword evidence="5" id="KW-1185">Reference proteome</keyword>
<dbReference type="InterPro" id="IPR001236">
    <property type="entry name" value="Lactate/malate_DH_N"/>
</dbReference>
<evidence type="ECO:0000259" key="3">
    <source>
        <dbReference type="Pfam" id="PF00056"/>
    </source>
</evidence>
<evidence type="ECO:0000256" key="1">
    <source>
        <dbReference type="ARBA" id="ARBA00009613"/>
    </source>
</evidence>
<organism evidence="4 5">
    <name type="scientific">Cinchona calisaya</name>
    <dbReference type="NCBI Taxonomy" id="153742"/>
    <lineage>
        <taxon>Eukaryota</taxon>
        <taxon>Viridiplantae</taxon>
        <taxon>Streptophyta</taxon>
        <taxon>Embryophyta</taxon>
        <taxon>Tracheophyta</taxon>
        <taxon>Spermatophyta</taxon>
        <taxon>Magnoliopsida</taxon>
        <taxon>eudicotyledons</taxon>
        <taxon>Gunneridae</taxon>
        <taxon>Pentapetalae</taxon>
        <taxon>asterids</taxon>
        <taxon>lamiids</taxon>
        <taxon>Gentianales</taxon>
        <taxon>Rubiaceae</taxon>
        <taxon>Cinchonoideae</taxon>
        <taxon>Cinchoneae</taxon>
        <taxon>Cinchona</taxon>
    </lineage>
</organism>
<dbReference type="AlphaFoldDB" id="A0ABD2ZZH6"/>
<feature type="domain" description="Lactate/malate dehydrogenase N-terminal" evidence="3">
    <location>
        <begin position="62"/>
        <end position="133"/>
    </location>
</feature>
<reference evidence="4 5" key="1">
    <citation type="submission" date="2024-11" db="EMBL/GenBank/DDBJ databases">
        <title>A near-complete genome assembly of Cinchona calisaya.</title>
        <authorList>
            <person name="Lian D.C."/>
            <person name="Zhao X.W."/>
            <person name="Wei L."/>
        </authorList>
    </citation>
    <scope>NUCLEOTIDE SEQUENCE [LARGE SCALE GENOMIC DNA]</scope>
    <source>
        <tissue evidence="4">Nenye</tissue>
    </source>
</reference>
<evidence type="ECO:0000313" key="5">
    <source>
        <dbReference type="Proteomes" id="UP001630127"/>
    </source>
</evidence>
<proteinExistence type="inferred from homology"/>
<dbReference type="Gene3D" id="3.40.50.720">
    <property type="entry name" value="NAD(P)-binding Rossmann-like Domain"/>
    <property type="match status" value="1"/>
</dbReference>
<evidence type="ECO:0000313" key="4">
    <source>
        <dbReference type="EMBL" id="KAL3524879.1"/>
    </source>
</evidence>
<dbReference type="PANTHER" id="PTHR23382">
    <property type="entry name" value="MALATE DEHYDROGENASE"/>
    <property type="match status" value="1"/>
</dbReference>
<dbReference type="EMBL" id="JBJUIK010000006">
    <property type="protein sequence ID" value="KAL3524879.1"/>
    <property type="molecule type" value="Genomic_DNA"/>
</dbReference>
<name>A0ABD2ZZH6_9GENT</name>
<evidence type="ECO:0000256" key="2">
    <source>
        <dbReference type="ARBA" id="ARBA00023002"/>
    </source>
</evidence>